<protein>
    <submittedName>
        <fullName evidence="1">Uncharacterized protein</fullName>
    </submittedName>
</protein>
<dbReference type="Proteomes" id="UP000008909">
    <property type="component" value="Unassembled WGS sequence"/>
</dbReference>
<dbReference type="EMBL" id="DF143926">
    <property type="protein sequence ID" value="GAA54814.1"/>
    <property type="molecule type" value="Genomic_DNA"/>
</dbReference>
<accession>G7YPD3</accession>
<proteinExistence type="predicted"/>
<evidence type="ECO:0000313" key="1">
    <source>
        <dbReference type="EMBL" id="GAA54814.1"/>
    </source>
</evidence>
<reference key="2">
    <citation type="submission" date="2011-10" db="EMBL/GenBank/DDBJ databases">
        <title>The genome and transcriptome sequence of Clonorchis sinensis provide insights into the carcinogenic liver fluke.</title>
        <authorList>
            <person name="Wang X."/>
            <person name="Huang Y."/>
            <person name="Chen W."/>
            <person name="Liu H."/>
            <person name="Guo L."/>
            <person name="Chen Y."/>
            <person name="Luo F."/>
            <person name="Zhou W."/>
            <person name="Sun J."/>
            <person name="Mao Q."/>
            <person name="Liang P."/>
            <person name="Zhou C."/>
            <person name="Tian Y."/>
            <person name="Men J."/>
            <person name="Lv X."/>
            <person name="Huang L."/>
            <person name="Zhou J."/>
            <person name="Hu Y."/>
            <person name="Li R."/>
            <person name="Zhang F."/>
            <person name="Lei H."/>
            <person name="Li X."/>
            <person name="Hu X."/>
            <person name="Liang C."/>
            <person name="Xu J."/>
            <person name="Wu Z."/>
            <person name="Yu X."/>
        </authorList>
    </citation>
    <scope>NUCLEOTIDE SEQUENCE</scope>
    <source>
        <strain>Henan</strain>
    </source>
</reference>
<name>G7YPD3_CLOSI</name>
<sequence>MFYLDLKNLKTGDSAGFQDFNSPMNTLHDEGHAPPERTYVLIKPTNTSQLLMSSILSRFPGADGWVPCDQLTGHRETLAAISASSSHPTLSRRTYERPLTDLVFTVERIRQLLNKINPFRALGPDEVHSRILKETSLTLANHFHPVLRHSPDEGRLPSAWKEAIGTPVQKTGV</sequence>
<keyword evidence="2" id="KW-1185">Reference proteome</keyword>
<reference evidence="1" key="1">
    <citation type="journal article" date="2011" name="Genome Biol.">
        <title>The draft genome of the carcinogenic human liver fluke Clonorchis sinensis.</title>
        <authorList>
            <person name="Wang X."/>
            <person name="Chen W."/>
            <person name="Huang Y."/>
            <person name="Sun J."/>
            <person name="Men J."/>
            <person name="Liu H."/>
            <person name="Luo F."/>
            <person name="Guo L."/>
            <person name="Lv X."/>
            <person name="Deng C."/>
            <person name="Zhou C."/>
            <person name="Fan Y."/>
            <person name="Li X."/>
            <person name="Huang L."/>
            <person name="Hu Y."/>
            <person name="Liang C."/>
            <person name="Hu X."/>
            <person name="Xu J."/>
            <person name="Yu X."/>
        </authorList>
    </citation>
    <scope>NUCLEOTIDE SEQUENCE [LARGE SCALE GENOMIC DNA]</scope>
    <source>
        <strain evidence="1">Henan</strain>
    </source>
</reference>
<gene>
    <name evidence="1" type="ORF">CLF_105497</name>
</gene>
<evidence type="ECO:0000313" key="2">
    <source>
        <dbReference type="Proteomes" id="UP000008909"/>
    </source>
</evidence>
<organism evidence="1 2">
    <name type="scientific">Clonorchis sinensis</name>
    <name type="common">Chinese liver fluke</name>
    <dbReference type="NCBI Taxonomy" id="79923"/>
    <lineage>
        <taxon>Eukaryota</taxon>
        <taxon>Metazoa</taxon>
        <taxon>Spiralia</taxon>
        <taxon>Lophotrochozoa</taxon>
        <taxon>Platyhelminthes</taxon>
        <taxon>Trematoda</taxon>
        <taxon>Digenea</taxon>
        <taxon>Opisthorchiida</taxon>
        <taxon>Opisthorchiata</taxon>
        <taxon>Opisthorchiidae</taxon>
        <taxon>Clonorchis</taxon>
    </lineage>
</organism>
<dbReference type="AlphaFoldDB" id="G7YPD3"/>